<feature type="domain" description="SUF system FeS cluster assembly SufBD core" evidence="1">
    <location>
        <begin position="19"/>
        <end position="96"/>
    </location>
</feature>
<protein>
    <recommendedName>
        <fullName evidence="1">SUF system FeS cluster assembly SufBD core domain-containing protein</fullName>
    </recommendedName>
</protein>
<sequence>MADAPVHIMFAYSGSDGASLMMSNPRVLVIAEKGAEVAIVEEHFGVGEEDGGCYWANPVVDIIVEEGARVVHSYVQRQSPAAAHTKWTTVQQLKCELVIFTSVEMAIIRSRTT</sequence>
<dbReference type="ExpressionAtlas" id="M8AS22">
    <property type="expression patterns" value="baseline"/>
</dbReference>
<dbReference type="Pfam" id="PF01458">
    <property type="entry name" value="SUFBD_core"/>
    <property type="match status" value="1"/>
</dbReference>
<name>M8AS22_AEGTA</name>
<accession>M8AS22</accession>
<dbReference type="PANTHER" id="PTHR43575">
    <property type="entry name" value="PROTEIN ABCI7, CHLOROPLASTIC"/>
    <property type="match status" value="1"/>
</dbReference>
<dbReference type="PANTHER" id="PTHR43575:SF1">
    <property type="entry name" value="PROTEIN ABCI7, CHLOROPLASTIC"/>
    <property type="match status" value="1"/>
</dbReference>
<organism evidence="2">
    <name type="scientific">Aegilops tauschii</name>
    <name type="common">Tausch's goatgrass</name>
    <name type="synonym">Aegilops squarrosa</name>
    <dbReference type="NCBI Taxonomy" id="37682"/>
    <lineage>
        <taxon>Eukaryota</taxon>
        <taxon>Viridiplantae</taxon>
        <taxon>Streptophyta</taxon>
        <taxon>Embryophyta</taxon>
        <taxon>Tracheophyta</taxon>
        <taxon>Spermatophyta</taxon>
        <taxon>Magnoliopsida</taxon>
        <taxon>Liliopsida</taxon>
        <taxon>Poales</taxon>
        <taxon>Poaceae</taxon>
        <taxon>BOP clade</taxon>
        <taxon>Pooideae</taxon>
        <taxon>Triticodae</taxon>
        <taxon>Triticeae</taxon>
        <taxon>Triticinae</taxon>
        <taxon>Aegilops</taxon>
    </lineage>
</organism>
<dbReference type="InterPro" id="IPR055346">
    <property type="entry name" value="Fe-S_cluster_assembly_SufBD"/>
</dbReference>
<dbReference type="EnsemblPlants" id="EMT04214">
    <property type="protein sequence ID" value="EMT04214"/>
    <property type="gene ID" value="F775_22570"/>
</dbReference>
<dbReference type="GO" id="GO:0016226">
    <property type="term" value="P:iron-sulfur cluster assembly"/>
    <property type="evidence" value="ECO:0007669"/>
    <property type="project" value="InterPro"/>
</dbReference>
<evidence type="ECO:0000313" key="2">
    <source>
        <dbReference type="EnsemblPlants" id="EMT04214"/>
    </source>
</evidence>
<evidence type="ECO:0000259" key="1">
    <source>
        <dbReference type="Pfam" id="PF01458"/>
    </source>
</evidence>
<dbReference type="SUPFAM" id="SSF101960">
    <property type="entry name" value="Stabilizer of iron transporter SufD"/>
    <property type="match status" value="1"/>
</dbReference>
<proteinExistence type="predicted"/>
<dbReference type="InterPro" id="IPR037284">
    <property type="entry name" value="SUF_FeS_clus_asmbl_SufBD_sf"/>
</dbReference>
<dbReference type="AlphaFoldDB" id="M8AS22"/>
<dbReference type="InterPro" id="IPR000825">
    <property type="entry name" value="SUF_FeS_clus_asmbl_SufBD_core"/>
</dbReference>
<reference evidence="2" key="1">
    <citation type="submission" date="2015-06" db="UniProtKB">
        <authorList>
            <consortium name="EnsemblPlants"/>
        </authorList>
    </citation>
    <scope>IDENTIFICATION</scope>
</reference>